<evidence type="ECO:0000256" key="2">
    <source>
        <dbReference type="HAMAP-Rule" id="MF_01841"/>
    </source>
</evidence>
<sequence length="378" mass="42733">MMKTYNHTPKSDGYRMPGEFEPHDGTWLLWPVRPDTWHSGAKPAQRVFTNVAEAIAKFEPVTVCVPADQYKHVRAVLSPEIRVIEMSSNDAWMRDIGPIFLTNDFGHLSGVDFHFNAWGGLEGGLYFPWDQDMLVKQKVFDIERVPRYDATDLTLEGGAIAVDGEGTVITTKECLLNSNRNPDWTQEQVEERLKETLNVKKVIWLDQGMVGDETDGHIDEVLCYIRPGEVAMSWTDDQDHPQYPVLKQCKEQLQQATDAIGRALTIHEVSIPEQPVLQWEESQQLDQTTDSYERKAGEPCVATYVNGYICNGAVILPAFDDPMDQEAVNLFQRLFPEREIVPVQSRELSLAGGNIHCITQQQPQARVSEADTQETSKS</sequence>
<dbReference type="Gene3D" id="3.75.10.10">
    <property type="entry name" value="L-arginine/glycine Amidinotransferase, Chain A"/>
    <property type="match status" value="1"/>
</dbReference>
<comment type="caution">
    <text evidence="3">The sequence shown here is derived from an EMBL/GenBank/DDBJ whole genome shotgun (WGS) entry which is preliminary data.</text>
</comment>
<dbReference type="AlphaFoldDB" id="A0A841PLZ9"/>
<dbReference type="Pfam" id="PF04371">
    <property type="entry name" value="PAD_porph"/>
    <property type="match status" value="1"/>
</dbReference>
<proteinExistence type="inferred from homology"/>
<dbReference type="InterPro" id="IPR007466">
    <property type="entry name" value="Peptidyl-Arg-deiminase_porph"/>
</dbReference>
<keyword evidence="4" id="KW-1185">Reference proteome</keyword>
<evidence type="ECO:0000313" key="3">
    <source>
        <dbReference type="EMBL" id="MBB6448734.1"/>
    </source>
</evidence>
<dbReference type="PANTHER" id="PTHR31377:SF0">
    <property type="entry name" value="AGMATINE DEIMINASE-RELATED"/>
    <property type="match status" value="1"/>
</dbReference>
<dbReference type="PANTHER" id="PTHR31377">
    <property type="entry name" value="AGMATINE DEIMINASE-RELATED"/>
    <property type="match status" value="1"/>
</dbReference>
<dbReference type="NCBIfam" id="NF010070">
    <property type="entry name" value="PRK13551.1"/>
    <property type="match status" value="1"/>
</dbReference>
<organism evidence="3 4">
    <name type="scientific">Geomicrobium halophilum</name>
    <dbReference type="NCBI Taxonomy" id="549000"/>
    <lineage>
        <taxon>Bacteria</taxon>
        <taxon>Bacillati</taxon>
        <taxon>Bacillota</taxon>
        <taxon>Bacilli</taxon>
        <taxon>Bacillales</taxon>
        <taxon>Geomicrobium</taxon>
    </lineage>
</organism>
<feature type="active site" description="Amidino-cysteine intermediate" evidence="2">
    <location>
        <position position="357"/>
    </location>
</feature>
<keyword evidence="1 2" id="KW-0378">Hydrolase</keyword>
<protein>
    <recommendedName>
        <fullName evidence="2">Putative agmatine deiminase</fullName>
        <ecNumber evidence="2">3.5.3.12</ecNumber>
    </recommendedName>
    <alternativeName>
        <fullName evidence="2">Agmatine iminohydrolase</fullName>
    </alternativeName>
</protein>
<dbReference type="GO" id="GO:0004668">
    <property type="term" value="F:protein-arginine deiminase activity"/>
    <property type="evidence" value="ECO:0007669"/>
    <property type="project" value="InterPro"/>
</dbReference>
<dbReference type="GO" id="GO:0009446">
    <property type="term" value="P:putrescine biosynthetic process"/>
    <property type="evidence" value="ECO:0007669"/>
    <property type="project" value="InterPro"/>
</dbReference>
<comment type="similarity">
    <text evidence="2">Belongs to the agmatine deiminase family.</text>
</comment>
<dbReference type="SUPFAM" id="SSF55909">
    <property type="entry name" value="Pentein"/>
    <property type="match status" value="1"/>
</dbReference>
<accession>A0A841PLZ9</accession>
<dbReference type="EMBL" id="JACHHJ010000001">
    <property type="protein sequence ID" value="MBB6448734.1"/>
    <property type="molecule type" value="Genomic_DNA"/>
</dbReference>
<name>A0A841PLZ9_9BACL</name>
<dbReference type="InterPro" id="IPR017754">
    <property type="entry name" value="Agmatine_deiminase"/>
</dbReference>
<dbReference type="Proteomes" id="UP000568839">
    <property type="component" value="Unassembled WGS sequence"/>
</dbReference>
<gene>
    <name evidence="2" type="primary">aguA</name>
    <name evidence="3" type="ORF">HNR44_000683</name>
</gene>
<comment type="catalytic activity">
    <reaction evidence="2">
        <text>agmatine + H2O = N-carbamoylputrescine + NH4(+)</text>
        <dbReference type="Rhea" id="RHEA:18037"/>
        <dbReference type="ChEBI" id="CHEBI:15377"/>
        <dbReference type="ChEBI" id="CHEBI:28938"/>
        <dbReference type="ChEBI" id="CHEBI:58145"/>
        <dbReference type="ChEBI" id="CHEBI:58318"/>
        <dbReference type="EC" id="3.5.3.12"/>
    </reaction>
</comment>
<evidence type="ECO:0000256" key="1">
    <source>
        <dbReference type="ARBA" id="ARBA00022801"/>
    </source>
</evidence>
<dbReference type="NCBIfam" id="TIGR03380">
    <property type="entry name" value="agmatine_aguA"/>
    <property type="match status" value="1"/>
</dbReference>
<evidence type="ECO:0000313" key="4">
    <source>
        <dbReference type="Proteomes" id="UP000568839"/>
    </source>
</evidence>
<reference evidence="3 4" key="1">
    <citation type="submission" date="2020-08" db="EMBL/GenBank/DDBJ databases">
        <title>Genomic Encyclopedia of Type Strains, Phase IV (KMG-IV): sequencing the most valuable type-strain genomes for metagenomic binning, comparative biology and taxonomic classification.</title>
        <authorList>
            <person name="Goeker M."/>
        </authorList>
    </citation>
    <scope>NUCLEOTIDE SEQUENCE [LARGE SCALE GENOMIC DNA]</scope>
    <source>
        <strain evidence="3 4">DSM 21769</strain>
    </source>
</reference>
<dbReference type="HAMAP" id="MF_01841">
    <property type="entry name" value="Agmatine_deimin"/>
    <property type="match status" value="1"/>
</dbReference>
<dbReference type="GO" id="GO:0047632">
    <property type="term" value="F:agmatine deiminase activity"/>
    <property type="evidence" value="ECO:0007669"/>
    <property type="project" value="UniProtKB-UniRule"/>
</dbReference>
<dbReference type="EC" id="3.5.3.12" evidence="2"/>